<accession>A0A379WCY1</accession>
<sequence length="70" mass="7712">MNSIAILEAVNTSYVPFNGQQIITAMAAGVAYVAMKPIVENLGMSWSTQQTKLMKQISKFNCVHMNMGCR</sequence>
<dbReference type="EMBL" id="UGXS01000004">
    <property type="protein sequence ID" value="SUH17094.1"/>
    <property type="molecule type" value="Genomic_DNA"/>
</dbReference>
<evidence type="ECO:0000313" key="2">
    <source>
        <dbReference type="EMBL" id="SUH17094.1"/>
    </source>
</evidence>
<evidence type="ECO:0000313" key="3">
    <source>
        <dbReference type="Proteomes" id="UP000255509"/>
    </source>
</evidence>
<evidence type="ECO:0000259" key="1">
    <source>
        <dbReference type="Pfam" id="PF10547"/>
    </source>
</evidence>
<dbReference type="Proteomes" id="UP000255509">
    <property type="component" value="Unassembled WGS sequence"/>
</dbReference>
<protein>
    <submittedName>
        <fullName evidence="2">Phage anti-repressor protein</fullName>
    </submittedName>
</protein>
<feature type="domain" description="Antirepressor protein ant N-terminal" evidence="1">
    <location>
        <begin position="14"/>
        <end position="67"/>
    </location>
</feature>
<dbReference type="Pfam" id="PF10547">
    <property type="entry name" value="P22_AR_N"/>
    <property type="match status" value="1"/>
</dbReference>
<dbReference type="InterPro" id="IPR018875">
    <property type="entry name" value="Antirepressor_Ant_N"/>
</dbReference>
<name>A0A379WCY1_SALET</name>
<organism evidence="2 3">
    <name type="scientific">Salmonella enterica I</name>
    <dbReference type="NCBI Taxonomy" id="59201"/>
    <lineage>
        <taxon>Bacteria</taxon>
        <taxon>Pseudomonadati</taxon>
        <taxon>Pseudomonadota</taxon>
        <taxon>Gammaproteobacteria</taxon>
        <taxon>Enterobacterales</taxon>
        <taxon>Enterobacteriaceae</taxon>
        <taxon>Salmonella</taxon>
    </lineage>
</organism>
<reference evidence="2 3" key="1">
    <citation type="submission" date="2018-06" db="EMBL/GenBank/DDBJ databases">
        <authorList>
            <consortium name="Pathogen Informatics"/>
            <person name="Doyle S."/>
        </authorList>
    </citation>
    <scope>NUCLEOTIDE SEQUENCE [LARGE SCALE GENOMIC DNA]</scope>
    <source>
        <strain evidence="2 3">NCTC8258</strain>
    </source>
</reference>
<dbReference type="AlphaFoldDB" id="A0A379WCY1"/>
<gene>
    <name evidence="2" type="ORF">NCTC8258_04876</name>
</gene>
<proteinExistence type="predicted"/>